<protein>
    <recommendedName>
        <fullName evidence="2">DUF6533 domain-containing protein</fullName>
    </recommendedName>
</protein>
<evidence type="ECO:0000259" key="2">
    <source>
        <dbReference type="Pfam" id="PF20151"/>
    </source>
</evidence>
<reference evidence="3 4" key="1">
    <citation type="journal article" date="2012" name="BMC Genomics">
        <title>Comparative genomics of the white-rot fungi, Phanerochaete carnosa and P. chrysosporium, to elucidate the genetic basis of the distinct wood types they colonize.</title>
        <authorList>
            <person name="Suzuki H."/>
            <person name="MacDonald J."/>
            <person name="Syed K."/>
            <person name="Salamov A."/>
            <person name="Hori C."/>
            <person name="Aerts A."/>
            <person name="Henrissat B."/>
            <person name="Wiebenga A."/>
            <person name="vanKuyk P.A."/>
            <person name="Barry K."/>
            <person name="Lindquist E."/>
            <person name="LaButti K."/>
            <person name="Lapidus A."/>
            <person name="Lucas S."/>
            <person name="Coutinho P."/>
            <person name="Gong Y."/>
            <person name="Samejima M."/>
            <person name="Mahadevan R."/>
            <person name="Abou-Zaid M."/>
            <person name="de Vries R.P."/>
            <person name="Igarashi K."/>
            <person name="Yadav J.S."/>
            <person name="Grigoriev I.V."/>
            <person name="Master E.R."/>
        </authorList>
    </citation>
    <scope>NUCLEOTIDE SEQUENCE [LARGE SCALE GENOMIC DNA]</scope>
    <source>
        <strain evidence="3 4">HHB-10118-sp</strain>
    </source>
</reference>
<feature type="transmembrane region" description="Helical" evidence="1">
    <location>
        <begin position="112"/>
        <end position="130"/>
    </location>
</feature>
<dbReference type="EMBL" id="JH930470">
    <property type="protein sequence ID" value="EKM57682.1"/>
    <property type="molecule type" value="Genomic_DNA"/>
</dbReference>
<proteinExistence type="predicted"/>
<feature type="transmembrane region" description="Helical" evidence="1">
    <location>
        <begin position="51"/>
        <end position="73"/>
    </location>
</feature>
<feature type="transmembrane region" description="Helical" evidence="1">
    <location>
        <begin position="162"/>
        <end position="184"/>
    </location>
</feature>
<dbReference type="GeneID" id="18915227"/>
<accession>K5X4C3</accession>
<dbReference type="InParanoid" id="K5X4C3"/>
<dbReference type="OrthoDB" id="2804045at2759"/>
<keyword evidence="1" id="KW-0472">Membrane</keyword>
<keyword evidence="1" id="KW-1133">Transmembrane helix</keyword>
<dbReference type="Pfam" id="PF20151">
    <property type="entry name" value="DUF6533"/>
    <property type="match status" value="1"/>
</dbReference>
<feature type="non-terminal residue" evidence="3">
    <location>
        <position position="232"/>
    </location>
</feature>
<keyword evidence="1" id="KW-0812">Transmembrane</keyword>
<gene>
    <name evidence="3" type="ORF">PHACADRAFT_251462</name>
</gene>
<dbReference type="RefSeq" id="XP_007393028.1">
    <property type="nucleotide sequence ID" value="XM_007392966.1"/>
</dbReference>
<feature type="domain" description="DUF6533" evidence="2">
    <location>
        <begin position="24"/>
        <end position="63"/>
    </location>
</feature>
<evidence type="ECO:0000313" key="3">
    <source>
        <dbReference type="EMBL" id="EKM57682.1"/>
    </source>
</evidence>
<evidence type="ECO:0000256" key="1">
    <source>
        <dbReference type="SAM" id="Phobius"/>
    </source>
</evidence>
<dbReference type="InterPro" id="IPR045340">
    <property type="entry name" value="DUF6533"/>
</dbReference>
<dbReference type="HOGENOM" id="CLU_053360_3_2_1"/>
<feature type="transmembrane region" description="Helical" evidence="1">
    <location>
        <begin position="79"/>
        <end position="100"/>
    </location>
</feature>
<keyword evidence="4" id="KW-1185">Reference proteome</keyword>
<organism evidence="3 4">
    <name type="scientific">Phanerochaete carnosa (strain HHB-10118-sp)</name>
    <name type="common">White-rot fungus</name>
    <name type="synonym">Peniophora carnosa</name>
    <dbReference type="NCBI Taxonomy" id="650164"/>
    <lineage>
        <taxon>Eukaryota</taxon>
        <taxon>Fungi</taxon>
        <taxon>Dikarya</taxon>
        <taxon>Basidiomycota</taxon>
        <taxon>Agaricomycotina</taxon>
        <taxon>Agaricomycetes</taxon>
        <taxon>Polyporales</taxon>
        <taxon>Phanerochaetaceae</taxon>
        <taxon>Phanerochaete</taxon>
    </lineage>
</organism>
<name>K5X4C3_PHACS</name>
<dbReference type="Proteomes" id="UP000008370">
    <property type="component" value="Unassembled WGS sequence"/>
</dbReference>
<dbReference type="KEGG" id="pco:PHACADRAFT_251462"/>
<sequence>MSWELSHASASSASHSTTHSVPSSALVVYEFLITISNEIDIVWKRPVTVSAVLFGSIRWCMLLTATFELAPIIPNNCAPLYILIRVFLLIGYTQTALFSALRVFAISNRSHIWSLVVFALSMVPFMTNLVDAAMTKYTAVTDPIFGTTCDTNFPFSPQADNILTYITRSSLVLADTIVLVLTWIKTFGNWRRARSVNVQVSLTTCLLRDGQHHLFHSFVSGQHSPDANLQFC</sequence>
<dbReference type="AlphaFoldDB" id="K5X4C3"/>
<evidence type="ECO:0000313" key="4">
    <source>
        <dbReference type="Proteomes" id="UP000008370"/>
    </source>
</evidence>